<dbReference type="Proteomes" id="UP000676885">
    <property type="component" value="Chromosome"/>
</dbReference>
<dbReference type="InterPro" id="IPR036927">
    <property type="entry name" value="Cyt_c_oxase-like_su1_sf"/>
</dbReference>
<feature type="transmembrane region" description="Helical" evidence="2">
    <location>
        <begin position="126"/>
        <end position="143"/>
    </location>
</feature>
<feature type="region of interest" description="Disordered" evidence="1">
    <location>
        <begin position="1"/>
        <end position="23"/>
    </location>
</feature>
<evidence type="ECO:0000313" key="4">
    <source>
        <dbReference type="Proteomes" id="UP000676885"/>
    </source>
</evidence>
<proteinExistence type="predicted"/>
<keyword evidence="2" id="KW-0812">Transmembrane</keyword>
<keyword evidence="4" id="KW-1185">Reference proteome</keyword>
<dbReference type="KEGG" id="ajg:KKR91_03150"/>
<feature type="transmembrane region" description="Helical" evidence="2">
    <location>
        <begin position="93"/>
        <end position="119"/>
    </location>
</feature>
<gene>
    <name evidence="3" type="ORF">KKR91_03150</name>
</gene>
<dbReference type="RefSeq" id="WP_210231661.1">
    <property type="nucleotide sequence ID" value="NZ_CP076022.1"/>
</dbReference>
<keyword evidence="2" id="KW-0472">Membrane</keyword>
<dbReference type="AlphaFoldDB" id="A0A975M671"/>
<sequence length="189" mass="20107">MSEQVPQVPPAPQDNNYSYNSYAGGQMPGAPAAAPVPPKRPKQVDSSFVLLMITLVLTVISVPAGIAFLASDENKAAMQADAAAAGFTLDLDVAIAAGAMVLVVMGIICFAITLLVAIFIRKGHNWARIVLAVYAGLSVLTLLTGTNLLGWWGILLMVAATVPLFLKPAPAYFSEMKQYRLSRKFSQVQ</sequence>
<feature type="transmembrane region" description="Helical" evidence="2">
    <location>
        <begin position="48"/>
        <end position="70"/>
    </location>
</feature>
<dbReference type="SUPFAM" id="SSF81442">
    <property type="entry name" value="Cytochrome c oxidase subunit I-like"/>
    <property type="match status" value="1"/>
</dbReference>
<dbReference type="EMBL" id="CP076022">
    <property type="protein sequence ID" value="QWC10647.1"/>
    <property type="molecule type" value="Genomic_DNA"/>
</dbReference>
<evidence type="ECO:0000256" key="2">
    <source>
        <dbReference type="SAM" id="Phobius"/>
    </source>
</evidence>
<evidence type="ECO:0000256" key="1">
    <source>
        <dbReference type="SAM" id="MobiDB-lite"/>
    </source>
</evidence>
<evidence type="ECO:0008006" key="5">
    <source>
        <dbReference type="Google" id="ProtNLM"/>
    </source>
</evidence>
<organism evidence="3 4">
    <name type="scientific">Arthrobacter jiangjiafuii</name>
    <dbReference type="NCBI Taxonomy" id="2817475"/>
    <lineage>
        <taxon>Bacteria</taxon>
        <taxon>Bacillati</taxon>
        <taxon>Actinomycetota</taxon>
        <taxon>Actinomycetes</taxon>
        <taxon>Micrococcales</taxon>
        <taxon>Micrococcaceae</taxon>
        <taxon>Arthrobacter</taxon>
    </lineage>
</organism>
<keyword evidence="2" id="KW-1133">Transmembrane helix</keyword>
<protein>
    <recommendedName>
        <fullName evidence="5">DUF4064 domain-containing protein</fullName>
    </recommendedName>
</protein>
<feature type="transmembrane region" description="Helical" evidence="2">
    <location>
        <begin position="149"/>
        <end position="166"/>
    </location>
</feature>
<accession>A0A975M671</accession>
<name>A0A975M671_9MICC</name>
<evidence type="ECO:0000313" key="3">
    <source>
        <dbReference type="EMBL" id="QWC10647.1"/>
    </source>
</evidence>
<reference evidence="3 4" key="1">
    <citation type="submission" date="2021-05" db="EMBL/GenBank/DDBJ databases">
        <title>Novel species in genus Arthrobacter.</title>
        <authorList>
            <person name="Zhang G."/>
        </authorList>
    </citation>
    <scope>NUCLEOTIDE SEQUENCE [LARGE SCALE GENOMIC DNA]</scope>
    <source>
        <strain evidence="4">zg-ZUI227</strain>
    </source>
</reference>